<dbReference type="GO" id="GO:0005886">
    <property type="term" value="C:plasma membrane"/>
    <property type="evidence" value="ECO:0007669"/>
    <property type="project" value="InterPro"/>
</dbReference>
<feature type="transmembrane region" description="Helical" evidence="10">
    <location>
        <begin position="169"/>
        <end position="189"/>
    </location>
</feature>
<feature type="transmembrane region" description="Helical" evidence="10">
    <location>
        <begin position="316"/>
        <end position="335"/>
    </location>
</feature>
<dbReference type="GeneID" id="111493178"/>
<evidence type="ECO:0000256" key="7">
    <source>
        <dbReference type="ARBA" id="ARBA00022847"/>
    </source>
</evidence>
<feature type="transmembrane region" description="Helical" evidence="10">
    <location>
        <begin position="458"/>
        <end position="479"/>
    </location>
</feature>
<dbReference type="GO" id="GO:0005773">
    <property type="term" value="C:vacuole"/>
    <property type="evidence" value="ECO:0007669"/>
    <property type="project" value="TreeGrafter"/>
</dbReference>
<feature type="transmembrane region" description="Helical" evidence="10">
    <location>
        <begin position="23"/>
        <end position="39"/>
    </location>
</feature>
<evidence type="ECO:0000256" key="8">
    <source>
        <dbReference type="ARBA" id="ARBA00022989"/>
    </source>
</evidence>
<evidence type="ECO:0000256" key="4">
    <source>
        <dbReference type="ARBA" id="ARBA00022448"/>
    </source>
</evidence>
<dbReference type="InterPro" id="IPR036259">
    <property type="entry name" value="MFS_trans_sf"/>
</dbReference>
<evidence type="ECO:0000313" key="12">
    <source>
        <dbReference type="RefSeq" id="XP_022998591.1"/>
    </source>
</evidence>
<gene>
    <name evidence="12" type="primary">LOC111493178</name>
</gene>
<evidence type="ECO:0000256" key="2">
    <source>
        <dbReference type="ARBA" id="ARBA00004914"/>
    </source>
</evidence>
<dbReference type="PANTHER" id="PTHR19432">
    <property type="entry name" value="SUGAR TRANSPORTER"/>
    <property type="match status" value="1"/>
</dbReference>
<dbReference type="SUPFAM" id="SSF103473">
    <property type="entry name" value="MFS general substrate transporter"/>
    <property type="match status" value="1"/>
</dbReference>
<dbReference type="InterPro" id="IPR005989">
    <property type="entry name" value="Suc_symporter_pln"/>
</dbReference>
<dbReference type="GO" id="GO:0005985">
    <property type="term" value="P:sucrose metabolic process"/>
    <property type="evidence" value="ECO:0007669"/>
    <property type="project" value="UniProtKB-UniPathway"/>
</dbReference>
<keyword evidence="11" id="KW-1185">Reference proteome</keyword>
<evidence type="ECO:0000256" key="10">
    <source>
        <dbReference type="SAM" id="Phobius"/>
    </source>
</evidence>
<dbReference type="PANTHER" id="PTHR19432:SF68">
    <property type="entry name" value="SUCROSE TRANSPORT PROTEIN SUC8-LIKE"/>
    <property type="match status" value="1"/>
</dbReference>
<dbReference type="KEGG" id="cmax:111493178"/>
<comment type="pathway">
    <text evidence="2">Glycan biosynthesis; sucrose metabolism.</text>
</comment>
<keyword evidence="7" id="KW-0769">Symport</keyword>
<dbReference type="Pfam" id="PF13347">
    <property type="entry name" value="MFS_2"/>
    <property type="match status" value="1"/>
</dbReference>
<keyword evidence="4" id="KW-0813">Transport</keyword>
<keyword evidence="6 10" id="KW-0812">Transmembrane</keyword>
<feature type="transmembrane region" description="Helical" evidence="10">
    <location>
        <begin position="59"/>
        <end position="80"/>
    </location>
</feature>
<feature type="transmembrane region" description="Helical" evidence="10">
    <location>
        <begin position="267"/>
        <end position="286"/>
    </location>
</feature>
<feature type="transmembrane region" description="Helical" evidence="10">
    <location>
        <begin position="425"/>
        <end position="446"/>
    </location>
</feature>
<feature type="transmembrane region" description="Helical" evidence="10">
    <location>
        <begin position="390"/>
        <end position="413"/>
    </location>
</feature>
<keyword evidence="5" id="KW-0762">Sugar transport</keyword>
<dbReference type="Gene3D" id="1.20.1250.20">
    <property type="entry name" value="MFS general substrate transporter like domains"/>
    <property type="match status" value="1"/>
</dbReference>
<keyword evidence="8 10" id="KW-1133">Transmembrane helix</keyword>
<evidence type="ECO:0000256" key="1">
    <source>
        <dbReference type="ARBA" id="ARBA00004141"/>
    </source>
</evidence>
<comment type="similarity">
    <text evidence="3">Belongs to the glycoside-pentoside-hexuronide (GPH) cation symporter transporter (TC 2.A.2.4) family.</text>
</comment>
<dbReference type="UniPathway" id="UPA00238"/>
<evidence type="ECO:0000256" key="9">
    <source>
        <dbReference type="ARBA" id="ARBA00023136"/>
    </source>
</evidence>
<evidence type="ECO:0000256" key="3">
    <source>
        <dbReference type="ARBA" id="ARBA00007134"/>
    </source>
</evidence>
<feature type="transmembrane region" description="Helical" evidence="10">
    <location>
        <begin position="217"/>
        <end position="235"/>
    </location>
</feature>
<reference evidence="12" key="1">
    <citation type="submission" date="2025-08" db="UniProtKB">
        <authorList>
            <consortium name="RefSeq"/>
        </authorList>
    </citation>
    <scope>IDENTIFICATION</scope>
    <source>
        <tissue evidence="12">Young leaves</tissue>
    </source>
</reference>
<dbReference type="RefSeq" id="XP_022998591.1">
    <property type="nucleotide sequence ID" value="XM_023142823.1"/>
</dbReference>
<dbReference type="GO" id="GO:0008506">
    <property type="term" value="F:sucrose:proton symporter activity"/>
    <property type="evidence" value="ECO:0007669"/>
    <property type="project" value="TreeGrafter"/>
</dbReference>
<evidence type="ECO:0000256" key="6">
    <source>
        <dbReference type="ARBA" id="ARBA00022692"/>
    </source>
</evidence>
<accession>A0A6J1KAK3</accession>
<keyword evidence="9 10" id="KW-0472">Membrane</keyword>
<feature type="transmembrane region" description="Helical" evidence="10">
    <location>
        <begin position="130"/>
        <end position="148"/>
    </location>
</feature>
<feature type="transmembrane region" description="Helical" evidence="10">
    <location>
        <begin position="92"/>
        <end position="110"/>
    </location>
</feature>
<name>A0A6J1KAK3_CUCMA</name>
<dbReference type="CDD" id="cd17313">
    <property type="entry name" value="MFS_SLC45_SUC"/>
    <property type="match status" value="1"/>
</dbReference>
<organism evidence="11 12">
    <name type="scientific">Cucurbita maxima</name>
    <name type="common">Pumpkin</name>
    <name type="synonym">Winter squash</name>
    <dbReference type="NCBI Taxonomy" id="3661"/>
    <lineage>
        <taxon>Eukaryota</taxon>
        <taxon>Viridiplantae</taxon>
        <taxon>Streptophyta</taxon>
        <taxon>Embryophyta</taxon>
        <taxon>Tracheophyta</taxon>
        <taxon>Spermatophyta</taxon>
        <taxon>Magnoliopsida</taxon>
        <taxon>eudicotyledons</taxon>
        <taxon>Gunneridae</taxon>
        <taxon>Pentapetalae</taxon>
        <taxon>rosids</taxon>
        <taxon>fabids</taxon>
        <taxon>Cucurbitales</taxon>
        <taxon>Cucurbitaceae</taxon>
        <taxon>Cucurbiteae</taxon>
        <taxon>Cucurbita</taxon>
    </lineage>
</organism>
<evidence type="ECO:0000313" key="11">
    <source>
        <dbReference type="Proteomes" id="UP000504608"/>
    </source>
</evidence>
<dbReference type="OrthoDB" id="28755at2759"/>
<dbReference type="NCBIfam" id="TIGR01301">
    <property type="entry name" value="GPH_sucrose"/>
    <property type="match status" value="1"/>
</dbReference>
<dbReference type="FunFam" id="1.20.1250.20:FF:000182">
    <property type="entry name" value="Sucrose transporter SUC2"/>
    <property type="match status" value="1"/>
</dbReference>
<evidence type="ECO:0000256" key="5">
    <source>
        <dbReference type="ARBA" id="ARBA00022597"/>
    </source>
</evidence>
<feature type="transmembrane region" description="Helical" evidence="10">
    <location>
        <begin position="347"/>
        <end position="370"/>
    </location>
</feature>
<protein>
    <submittedName>
        <fullName evidence="12">Sucrose transport protein SUC8-like</fullName>
    </submittedName>
</protein>
<dbReference type="Proteomes" id="UP000504608">
    <property type="component" value="Unplaced"/>
</dbReference>
<dbReference type="AlphaFoldDB" id="A0A6J1KAK3"/>
<comment type="subcellular location">
    <subcellularLocation>
        <location evidence="1">Membrane</location>
        <topology evidence="1">Multi-pass membrane protein</topology>
    </subcellularLocation>
</comment>
<sequence length="496" mass="52643">MEQGAIEPKGTADTDNSSSYKKIIIVAAIAAGIQFGWALQLSLLTPYVQQLGVSHTWSAFIWLCGPMSGLIVQPTVGYYSDRCTSRFGRRRPFIIAGAISVAAAVFLIGFAADIGHSLGDQLTKPTKPRAVAIFVVGFWVLDVANNMLQGPCRALLADMSCSNQKKMRVANGFFSFFMGVGNVLGYAAGSNSELYKLLPFTITKSCDAYCANLKTCFLIDIVLLLAITTAAVLLVSERPYENAIDNETEPFFGQLCGALKRLSKPMWVLLLVTALNWIGWFPFIMYDTDWMGAEVYGGKPQGSEEQEKNYDLGVRAGALGLMVNSFVLGFTALGIEPISRVVGGLRWVWGIVNVVLAICMGCTVAVTKAAEKWRAVHGGLALPPPGVKGGAFTIFAILGVPLSVTYSVPFALASIFSLSSNAGQGLSLGILNLFIVIPQFFVSAVSGPLDAALGGGNLPAFVMGGIAAAVSAVCAMFLLPDPPPETHVAVTMDAGH</sequence>
<proteinExistence type="inferred from homology"/>